<evidence type="ECO:0000313" key="2">
    <source>
        <dbReference type="EnsemblMetazoa" id="ASIC017506-PA"/>
    </source>
</evidence>
<reference evidence="2" key="2">
    <citation type="submission" date="2020-05" db="UniProtKB">
        <authorList>
            <consortium name="EnsemblMetazoa"/>
        </authorList>
    </citation>
    <scope>IDENTIFICATION</scope>
</reference>
<dbReference type="Proteomes" id="UP000030765">
    <property type="component" value="Unassembled WGS sequence"/>
</dbReference>
<sequence>MTFACVPKDGTINPPRTSSKLIAPLGQGQQIATERNRLIADRVIVVWPPHDDYATTLQQLANAECSCIAN</sequence>
<dbReference type="EnsemblMetazoa" id="ASIC017506-RA">
    <property type="protein sequence ID" value="ASIC017506-PA"/>
    <property type="gene ID" value="ASIC017506"/>
</dbReference>
<dbReference type="AlphaFoldDB" id="A0A084WGR1"/>
<keyword evidence="3" id="KW-1185">Reference proteome</keyword>
<organism evidence="1">
    <name type="scientific">Anopheles sinensis</name>
    <name type="common">Mosquito</name>
    <dbReference type="NCBI Taxonomy" id="74873"/>
    <lineage>
        <taxon>Eukaryota</taxon>
        <taxon>Metazoa</taxon>
        <taxon>Ecdysozoa</taxon>
        <taxon>Arthropoda</taxon>
        <taxon>Hexapoda</taxon>
        <taxon>Insecta</taxon>
        <taxon>Pterygota</taxon>
        <taxon>Neoptera</taxon>
        <taxon>Endopterygota</taxon>
        <taxon>Diptera</taxon>
        <taxon>Nematocera</taxon>
        <taxon>Culicoidea</taxon>
        <taxon>Culicidae</taxon>
        <taxon>Anophelinae</taxon>
        <taxon>Anopheles</taxon>
    </lineage>
</organism>
<reference evidence="1 3" key="1">
    <citation type="journal article" date="2014" name="BMC Genomics">
        <title>Genome sequence of Anopheles sinensis provides insight into genetics basis of mosquito competence for malaria parasites.</title>
        <authorList>
            <person name="Zhou D."/>
            <person name="Zhang D."/>
            <person name="Ding G."/>
            <person name="Shi L."/>
            <person name="Hou Q."/>
            <person name="Ye Y."/>
            <person name="Xu Y."/>
            <person name="Zhou H."/>
            <person name="Xiong C."/>
            <person name="Li S."/>
            <person name="Yu J."/>
            <person name="Hong S."/>
            <person name="Yu X."/>
            <person name="Zou P."/>
            <person name="Chen C."/>
            <person name="Chang X."/>
            <person name="Wang W."/>
            <person name="Lv Y."/>
            <person name="Sun Y."/>
            <person name="Ma L."/>
            <person name="Shen B."/>
            <person name="Zhu C."/>
        </authorList>
    </citation>
    <scope>NUCLEOTIDE SEQUENCE [LARGE SCALE GENOMIC DNA]</scope>
</reference>
<dbReference type="VEuPathDB" id="VectorBase:ASIC017506"/>
<evidence type="ECO:0000313" key="1">
    <source>
        <dbReference type="EMBL" id="KFB49405.1"/>
    </source>
</evidence>
<dbReference type="EMBL" id="ATLV01023688">
    <property type="status" value="NOT_ANNOTATED_CDS"/>
    <property type="molecule type" value="Genomic_DNA"/>
</dbReference>
<protein>
    <submittedName>
        <fullName evidence="1 2">WD-40 repeat-containing protein</fullName>
    </submittedName>
</protein>
<dbReference type="EMBL" id="KE525345">
    <property type="protein sequence ID" value="KFB49405.1"/>
    <property type="molecule type" value="Genomic_DNA"/>
</dbReference>
<proteinExistence type="predicted"/>
<accession>A0A084WGR1</accession>
<gene>
    <name evidence="1" type="ORF">ZHAS_00017506</name>
</gene>
<name>A0A084WGR1_ANOSI</name>
<evidence type="ECO:0000313" key="3">
    <source>
        <dbReference type="Proteomes" id="UP000030765"/>
    </source>
</evidence>